<keyword evidence="2" id="KW-0472">Membrane</keyword>
<name>A0A3B0SUU4_9ZZZZ</name>
<proteinExistence type="predicted"/>
<dbReference type="EMBL" id="UOEI01000451">
    <property type="protein sequence ID" value="VAW06072.1"/>
    <property type="molecule type" value="Genomic_DNA"/>
</dbReference>
<keyword evidence="2" id="KW-0812">Transmembrane</keyword>
<dbReference type="Pfam" id="PF22564">
    <property type="entry name" value="HAAS"/>
    <property type="match status" value="1"/>
</dbReference>
<feature type="transmembrane region" description="Helical" evidence="2">
    <location>
        <begin position="138"/>
        <end position="158"/>
    </location>
</feature>
<feature type="region of interest" description="Disordered" evidence="1">
    <location>
        <begin position="247"/>
        <end position="268"/>
    </location>
</feature>
<evidence type="ECO:0000313" key="3">
    <source>
        <dbReference type="EMBL" id="VAW06072.1"/>
    </source>
</evidence>
<sequence length="268" mass="30027">MTTRERTSPQIRPYLDVLETRIGDLSSDERTELLNDLEDHLEEILADNSSESLSDRIGSPDIYADEFVASIGIDASTSGDRSLIDAMSDAVRRAVQHVGSSKAGDIWEEMRPAWWTVRGLAIGLLLTWNYLWPGNPNFLWVLVVGATVLLPWFIWASMRVGSNRHRTAAWRWLSIAVTIAGVLAIFGLAANVSSRLDSYTYESGRYPIYMQESYPYGSLTEQDFQFMSETGMTPEEYFDSGYFQNLRESGSVPPPTTDPSEPPVIVTP</sequence>
<organism evidence="3">
    <name type="scientific">hydrothermal vent metagenome</name>
    <dbReference type="NCBI Taxonomy" id="652676"/>
    <lineage>
        <taxon>unclassified sequences</taxon>
        <taxon>metagenomes</taxon>
        <taxon>ecological metagenomes</taxon>
    </lineage>
</organism>
<evidence type="ECO:0000256" key="2">
    <source>
        <dbReference type="SAM" id="Phobius"/>
    </source>
</evidence>
<protein>
    <submittedName>
        <fullName evidence="3">Uncharacterized protein</fullName>
    </submittedName>
</protein>
<feature type="transmembrane region" description="Helical" evidence="2">
    <location>
        <begin position="112"/>
        <end position="132"/>
    </location>
</feature>
<feature type="compositionally biased region" description="Pro residues" evidence="1">
    <location>
        <begin position="252"/>
        <end position="262"/>
    </location>
</feature>
<dbReference type="AlphaFoldDB" id="A0A3B0SUU4"/>
<reference evidence="3" key="1">
    <citation type="submission" date="2018-06" db="EMBL/GenBank/DDBJ databases">
        <authorList>
            <person name="Zhirakovskaya E."/>
        </authorList>
    </citation>
    <scope>NUCLEOTIDE SEQUENCE</scope>
</reference>
<accession>A0A3B0SUU4</accession>
<evidence type="ECO:0000256" key="1">
    <source>
        <dbReference type="SAM" id="MobiDB-lite"/>
    </source>
</evidence>
<gene>
    <name evidence="3" type="ORF">MNBD_ACTINO01-1139</name>
</gene>
<feature type="transmembrane region" description="Helical" evidence="2">
    <location>
        <begin position="170"/>
        <end position="190"/>
    </location>
</feature>
<keyword evidence="2" id="KW-1133">Transmembrane helix</keyword>